<dbReference type="PANTHER" id="PTHR13337">
    <property type="entry name" value="SUCCINATE DEHYDROGENASE"/>
    <property type="match status" value="1"/>
</dbReference>
<proteinExistence type="inferred from homology"/>
<evidence type="ECO:0000256" key="6">
    <source>
        <dbReference type="ARBA" id="ARBA00022946"/>
    </source>
</evidence>
<evidence type="ECO:0000256" key="1">
    <source>
        <dbReference type="ARBA" id="ARBA00004448"/>
    </source>
</evidence>
<dbReference type="InterPro" id="IPR034804">
    <property type="entry name" value="SQR/QFR_C/D"/>
</dbReference>
<feature type="compositionally biased region" description="Low complexity" evidence="13">
    <location>
        <begin position="61"/>
        <end position="79"/>
    </location>
</feature>
<organism evidence="14 15">
    <name type="scientific">Thecamonas trahens ATCC 50062</name>
    <dbReference type="NCBI Taxonomy" id="461836"/>
    <lineage>
        <taxon>Eukaryota</taxon>
        <taxon>Apusozoa</taxon>
        <taxon>Apusomonadida</taxon>
        <taxon>Apusomonadidae</taxon>
        <taxon>Thecamonas</taxon>
    </lineage>
</organism>
<accession>A0A0L0DRW8</accession>
<dbReference type="EMBL" id="GL349494">
    <property type="protein sequence ID" value="KNC55040.1"/>
    <property type="molecule type" value="Genomic_DNA"/>
</dbReference>
<sequence>MDALKELKDGLDKSILLDLTATPLENVEHIHINSKMARNEKAVLVSNVRELTPLSVPPPAAAGTATSRRSSARAVAGDAGTDDGVAPMRVTTTSAATTVGGVSGVGGNEVNAGGFPTAAALKAQKADSSALRQLKYFHHTGLVLAAAVPAALALSPSALNMPVDLVLSAAVPYHAYVGTVGVVEDYVPRDSQETAKTVALFVAGLMAAGMFKATFFGSGPTEAVKALWRDAPEKNADA</sequence>
<dbReference type="Gene3D" id="1.20.1300.10">
    <property type="entry name" value="Fumarate reductase/succinate dehydrogenase, transmembrane subunit"/>
    <property type="match status" value="1"/>
</dbReference>
<dbReference type="GO" id="GO:0048039">
    <property type="term" value="F:ubiquinone binding"/>
    <property type="evidence" value="ECO:0007669"/>
    <property type="project" value="TreeGrafter"/>
</dbReference>
<comment type="similarity">
    <text evidence="2 12">Belongs to the CybS family.</text>
</comment>
<keyword evidence="3" id="KW-0813">Transport</keyword>
<comment type="subcellular location">
    <subcellularLocation>
        <location evidence="1 12">Mitochondrion inner membrane</location>
        <topology evidence="1 12">Multi-pass membrane protein</topology>
    </subcellularLocation>
</comment>
<dbReference type="PANTHER" id="PTHR13337:SF2">
    <property type="entry name" value="SUCCINATE DEHYDROGENASE [UBIQUINONE] CYTOCHROME B SMALL SUBUNIT, MITOCHONDRIAL"/>
    <property type="match status" value="1"/>
</dbReference>
<dbReference type="GO" id="GO:0006121">
    <property type="term" value="P:mitochondrial electron transport, succinate to ubiquinone"/>
    <property type="evidence" value="ECO:0007669"/>
    <property type="project" value="TreeGrafter"/>
</dbReference>
<dbReference type="eggNOG" id="ENOG502S2CV">
    <property type="taxonomic scope" value="Eukaryota"/>
</dbReference>
<evidence type="ECO:0000256" key="9">
    <source>
        <dbReference type="ARBA" id="ARBA00023136"/>
    </source>
</evidence>
<evidence type="ECO:0000256" key="10">
    <source>
        <dbReference type="PIRSR" id="PIRSR607992-1"/>
    </source>
</evidence>
<dbReference type="GeneID" id="25568809"/>
<keyword evidence="7" id="KW-1133">Transmembrane helix</keyword>
<feature type="region of interest" description="Disordered" evidence="13">
    <location>
        <begin position="54"/>
        <end position="86"/>
    </location>
</feature>
<keyword evidence="15" id="KW-1185">Reference proteome</keyword>
<evidence type="ECO:0000256" key="7">
    <source>
        <dbReference type="ARBA" id="ARBA00022989"/>
    </source>
</evidence>
<evidence type="ECO:0000256" key="2">
    <source>
        <dbReference type="ARBA" id="ARBA00007294"/>
    </source>
</evidence>
<dbReference type="AlphaFoldDB" id="A0A0L0DRW8"/>
<keyword evidence="8 12" id="KW-0496">Mitochondrion</keyword>
<dbReference type="InterPro" id="IPR007992">
    <property type="entry name" value="CybS"/>
</dbReference>
<keyword evidence="6 12" id="KW-0809">Transit peptide</keyword>
<dbReference type="OrthoDB" id="18577at2759"/>
<dbReference type="GO" id="GO:0020037">
    <property type="term" value="F:heme binding"/>
    <property type="evidence" value="ECO:0007669"/>
    <property type="project" value="TreeGrafter"/>
</dbReference>
<keyword evidence="11" id="KW-0408">Iron</keyword>
<evidence type="ECO:0000256" key="3">
    <source>
        <dbReference type="ARBA" id="ARBA00022448"/>
    </source>
</evidence>
<dbReference type="GO" id="GO:0005743">
    <property type="term" value="C:mitochondrial inner membrane"/>
    <property type="evidence" value="ECO:0007669"/>
    <property type="project" value="UniProtKB-SubCell"/>
</dbReference>
<dbReference type="Proteomes" id="UP000054408">
    <property type="component" value="Unassembled WGS sequence"/>
</dbReference>
<evidence type="ECO:0000256" key="5">
    <source>
        <dbReference type="ARBA" id="ARBA00022792"/>
    </source>
</evidence>
<keyword evidence="11" id="KW-0479">Metal-binding</keyword>
<dbReference type="GO" id="GO:0006099">
    <property type="term" value="P:tricarboxylic acid cycle"/>
    <property type="evidence" value="ECO:0007669"/>
    <property type="project" value="TreeGrafter"/>
</dbReference>
<gene>
    <name evidence="14" type="ORF">AMSG_10636</name>
</gene>
<dbReference type="Pfam" id="PF05328">
    <property type="entry name" value="CybS"/>
    <property type="match status" value="1"/>
</dbReference>
<feature type="binding site" evidence="10">
    <location>
        <position position="186"/>
    </location>
    <ligand>
        <name>a ubiquinone</name>
        <dbReference type="ChEBI" id="CHEBI:16389"/>
        <note>ligand shared with IP/SDHB</note>
    </ligand>
</feature>
<evidence type="ECO:0000256" key="13">
    <source>
        <dbReference type="SAM" id="MobiDB-lite"/>
    </source>
</evidence>
<evidence type="ECO:0000256" key="11">
    <source>
        <dbReference type="PIRSR" id="PIRSR607992-2"/>
    </source>
</evidence>
<dbReference type="GO" id="GO:0046872">
    <property type="term" value="F:metal ion binding"/>
    <property type="evidence" value="ECO:0007669"/>
    <property type="project" value="UniProtKB-KW"/>
</dbReference>
<dbReference type="RefSeq" id="XP_013753346.1">
    <property type="nucleotide sequence ID" value="XM_013897892.1"/>
</dbReference>
<evidence type="ECO:0000256" key="12">
    <source>
        <dbReference type="RuleBase" id="RU364031"/>
    </source>
</evidence>
<protein>
    <recommendedName>
        <fullName evidence="12">Succinate dehydrogenase [ubiquinone] cytochrome b small subunit</fullName>
    </recommendedName>
</protein>
<feature type="binding site" description="axial binding residue" evidence="11">
    <location>
        <position position="174"/>
    </location>
    <ligand>
        <name>heme b</name>
        <dbReference type="ChEBI" id="CHEBI:60344"/>
        <note>ligand shared with SDHC</note>
    </ligand>
    <ligandPart>
        <name>Fe</name>
        <dbReference type="ChEBI" id="CHEBI:18248"/>
    </ligandPart>
</feature>
<reference evidence="14 15" key="1">
    <citation type="submission" date="2010-05" db="EMBL/GenBank/DDBJ databases">
        <title>The Genome Sequence of Thecamonas trahens ATCC 50062.</title>
        <authorList>
            <consortium name="The Broad Institute Genome Sequencing Platform"/>
            <person name="Russ C."/>
            <person name="Cuomo C."/>
            <person name="Shea T."/>
            <person name="Young S.K."/>
            <person name="Zeng Q."/>
            <person name="Koehrsen M."/>
            <person name="Haas B."/>
            <person name="Borodovsky M."/>
            <person name="Guigo R."/>
            <person name="Alvarado L."/>
            <person name="Berlin A."/>
            <person name="Bochicchio J."/>
            <person name="Borenstein D."/>
            <person name="Chapman S."/>
            <person name="Chen Z."/>
            <person name="Freedman E."/>
            <person name="Gellesch M."/>
            <person name="Goldberg J."/>
            <person name="Griggs A."/>
            <person name="Gujja S."/>
            <person name="Heilman E."/>
            <person name="Heiman D."/>
            <person name="Hepburn T."/>
            <person name="Howarth C."/>
            <person name="Jen D."/>
            <person name="Larson L."/>
            <person name="Mehta T."/>
            <person name="Park D."/>
            <person name="Pearson M."/>
            <person name="Roberts A."/>
            <person name="Saif S."/>
            <person name="Shenoy N."/>
            <person name="Sisk P."/>
            <person name="Stolte C."/>
            <person name="Sykes S."/>
            <person name="Thomson T."/>
            <person name="Walk T."/>
            <person name="White J."/>
            <person name="Yandava C."/>
            <person name="Burger G."/>
            <person name="Gray M.W."/>
            <person name="Holland P.W.H."/>
            <person name="King N."/>
            <person name="Lang F.B.F."/>
            <person name="Roger A.J."/>
            <person name="Ruiz-Trillo I."/>
            <person name="Lander E."/>
            <person name="Nusbaum C."/>
        </authorList>
    </citation>
    <scope>NUCLEOTIDE SEQUENCE [LARGE SCALE GENOMIC DNA]</scope>
    <source>
        <strain evidence="14 15">ATCC 50062</strain>
    </source>
</reference>
<evidence type="ECO:0000313" key="15">
    <source>
        <dbReference type="Proteomes" id="UP000054408"/>
    </source>
</evidence>
<evidence type="ECO:0000256" key="8">
    <source>
        <dbReference type="ARBA" id="ARBA00023128"/>
    </source>
</evidence>
<keyword evidence="4" id="KW-0812">Transmembrane</keyword>
<evidence type="ECO:0000313" key="14">
    <source>
        <dbReference type="EMBL" id="KNC55040.1"/>
    </source>
</evidence>
<name>A0A0L0DRW8_THETB</name>
<keyword evidence="5 12" id="KW-0999">Mitochondrion inner membrane</keyword>
<evidence type="ECO:0000256" key="4">
    <source>
        <dbReference type="ARBA" id="ARBA00022692"/>
    </source>
</evidence>
<keyword evidence="9 12" id="KW-0472">Membrane</keyword>